<evidence type="ECO:0000313" key="2">
    <source>
        <dbReference type="EMBL" id="MFB6396633.1"/>
    </source>
</evidence>
<evidence type="ECO:0000313" key="3">
    <source>
        <dbReference type="Proteomes" id="UP001582793"/>
    </source>
</evidence>
<dbReference type="EMBL" id="JBCGDC010000100">
    <property type="protein sequence ID" value="MFB6396633.1"/>
    <property type="molecule type" value="Genomic_DNA"/>
</dbReference>
<reference evidence="2 3" key="1">
    <citation type="submission" date="2024-04" db="EMBL/GenBank/DDBJ databases">
        <title>Polymorphospora sp. isolated from Baiyangdian Lake in Xiong'an New Area.</title>
        <authorList>
            <person name="Zhang X."/>
            <person name="Liu J."/>
        </authorList>
    </citation>
    <scope>NUCLEOTIDE SEQUENCE [LARGE SCALE GENOMIC DNA]</scope>
    <source>
        <strain evidence="2 3">2-325</strain>
    </source>
</reference>
<protein>
    <submittedName>
        <fullName evidence="2">Uncharacterized protein</fullName>
    </submittedName>
</protein>
<keyword evidence="1" id="KW-0472">Membrane</keyword>
<dbReference type="RefSeq" id="WP_357538121.1">
    <property type="nucleotide sequence ID" value="NZ_JBCGDC010000100.1"/>
</dbReference>
<keyword evidence="3" id="KW-1185">Reference proteome</keyword>
<evidence type="ECO:0000256" key="1">
    <source>
        <dbReference type="SAM" id="Phobius"/>
    </source>
</evidence>
<name>A0ABV5D0X4_9ACTN</name>
<dbReference type="Proteomes" id="UP001582793">
    <property type="component" value="Unassembled WGS sequence"/>
</dbReference>
<gene>
    <name evidence="2" type="ORF">AAFH96_26535</name>
</gene>
<accession>A0ABV5D0X4</accession>
<organism evidence="2 3">
    <name type="scientific">Polymorphospora lycopeni</name>
    <dbReference type="NCBI Taxonomy" id="3140240"/>
    <lineage>
        <taxon>Bacteria</taxon>
        <taxon>Bacillati</taxon>
        <taxon>Actinomycetota</taxon>
        <taxon>Actinomycetes</taxon>
        <taxon>Micromonosporales</taxon>
        <taxon>Micromonosporaceae</taxon>
        <taxon>Polymorphospora</taxon>
    </lineage>
</organism>
<proteinExistence type="predicted"/>
<sequence>MSRRILAVLLLLVAFAALVAQRMFPFLADAPWALRTAVTVVGVVCLLVAVSLWLRGLAGRGRER</sequence>
<keyword evidence="1" id="KW-0812">Transmembrane</keyword>
<feature type="transmembrane region" description="Helical" evidence="1">
    <location>
        <begin position="32"/>
        <end position="54"/>
    </location>
</feature>
<comment type="caution">
    <text evidence="2">The sequence shown here is derived from an EMBL/GenBank/DDBJ whole genome shotgun (WGS) entry which is preliminary data.</text>
</comment>
<keyword evidence="1" id="KW-1133">Transmembrane helix</keyword>